<comment type="caution">
    <text evidence="1">The sequence shown here is derived from an EMBL/GenBank/DDBJ whole genome shotgun (WGS) entry which is preliminary data.</text>
</comment>
<sequence length="198" mass="20922">MSTTMTDSPDSDSQNELENNPSPNPNPPGPPIVCLLTCARDSAGSAFMGSIFGLGSGLINKKGFKGSFAEAGSSAKKFAVFSGVYSFVICLLKHVRRKDDVINSGVAGCCTGLALSFPGTPQALLQNCITFGAFSVIIEGFNKAQPALALPSSGRSKSRHFSTLPPLAIPLPHELKESFSFFCQSIRKRDMGSYPSAH</sequence>
<dbReference type="Proteomes" id="UP000828048">
    <property type="component" value="Chromosome 4"/>
</dbReference>
<organism evidence="1 2">
    <name type="scientific">Vaccinium darrowii</name>
    <dbReference type="NCBI Taxonomy" id="229202"/>
    <lineage>
        <taxon>Eukaryota</taxon>
        <taxon>Viridiplantae</taxon>
        <taxon>Streptophyta</taxon>
        <taxon>Embryophyta</taxon>
        <taxon>Tracheophyta</taxon>
        <taxon>Spermatophyta</taxon>
        <taxon>Magnoliopsida</taxon>
        <taxon>eudicotyledons</taxon>
        <taxon>Gunneridae</taxon>
        <taxon>Pentapetalae</taxon>
        <taxon>asterids</taxon>
        <taxon>Ericales</taxon>
        <taxon>Ericaceae</taxon>
        <taxon>Vaccinioideae</taxon>
        <taxon>Vaccinieae</taxon>
        <taxon>Vaccinium</taxon>
    </lineage>
</organism>
<proteinExistence type="predicted"/>
<gene>
    <name evidence="1" type="ORF">Vadar_030948</name>
</gene>
<evidence type="ECO:0000313" key="1">
    <source>
        <dbReference type="EMBL" id="KAH7861796.1"/>
    </source>
</evidence>
<accession>A0ACB7Z8P8</accession>
<evidence type="ECO:0000313" key="2">
    <source>
        <dbReference type="Proteomes" id="UP000828048"/>
    </source>
</evidence>
<name>A0ACB7Z8P8_9ERIC</name>
<dbReference type="EMBL" id="CM037154">
    <property type="protein sequence ID" value="KAH7861796.1"/>
    <property type="molecule type" value="Genomic_DNA"/>
</dbReference>
<protein>
    <submittedName>
        <fullName evidence="1">Uncharacterized protein</fullName>
    </submittedName>
</protein>
<keyword evidence="2" id="KW-1185">Reference proteome</keyword>
<reference evidence="1 2" key="1">
    <citation type="journal article" date="2021" name="Hortic Res">
        <title>High-quality reference genome and annotation aids understanding of berry development for evergreen blueberry (Vaccinium darrowii).</title>
        <authorList>
            <person name="Yu J."/>
            <person name="Hulse-Kemp A.M."/>
            <person name="Babiker E."/>
            <person name="Staton M."/>
        </authorList>
    </citation>
    <scope>NUCLEOTIDE SEQUENCE [LARGE SCALE GENOMIC DNA]</scope>
    <source>
        <strain evidence="2">cv. NJ 8807/NJ 8810</strain>
        <tissue evidence="1">Young leaf</tissue>
    </source>
</reference>